<dbReference type="SMART" id="SM00267">
    <property type="entry name" value="GGDEF"/>
    <property type="match status" value="1"/>
</dbReference>
<evidence type="ECO:0000256" key="2">
    <source>
        <dbReference type="ARBA" id="ARBA00022803"/>
    </source>
</evidence>
<organism evidence="4 5">
    <name type="scientific">Thiospirochaeta perfilievii</name>
    <dbReference type="NCBI Taxonomy" id="252967"/>
    <lineage>
        <taxon>Bacteria</taxon>
        <taxon>Pseudomonadati</taxon>
        <taxon>Spirochaetota</taxon>
        <taxon>Spirochaetia</taxon>
        <taxon>Spirochaetales</taxon>
        <taxon>Spirochaetaceae</taxon>
        <taxon>Thiospirochaeta</taxon>
    </lineage>
</organism>
<dbReference type="EMBL" id="CP035807">
    <property type="protein sequence ID" value="QEN05374.1"/>
    <property type="molecule type" value="Genomic_DNA"/>
</dbReference>
<name>A0A5C1QFG4_9SPIO</name>
<keyword evidence="5" id="KW-1185">Reference proteome</keyword>
<dbReference type="AlphaFoldDB" id="A0A5C1QFG4"/>
<dbReference type="InterPro" id="IPR029787">
    <property type="entry name" value="Nucleotide_cyclase"/>
</dbReference>
<keyword evidence="1" id="KW-0677">Repeat</keyword>
<dbReference type="Pfam" id="PF13185">
    <property type="entry name" value="GAF_2"/>
    <property type="match status" value="1"/>
</dbReference>
<protein>
    <submittedName>
        <fullName evidence="4">Diguanylate cyclase</fullName>
    </submittedName>
</protein>
<evidence type="ECO:0000313" key="5">
    <source>
        <dbReference type="Proteomes" id="UP000323824"/>
    </source>
</evidence>
<reference evidence="4 5" key="1">
    <citation type="submission" date="2019-02" db="EMBL/GenBank/DDBJ databases">
        <authorList>
            <person name="Fomenkov A."/>
            <person name="Dubinina G."/>
            <person name="Grabovich M."/>
            <person name="Vincze T."/>
            <person name="Roberts R.J."/>
        </authorList>
    </citation>
    <scope>NUCLEOTIDE SEQUENCE [LARGE SCALE GENOMIC DNA]</scope>
    <source>
        <strain evidence="4 5">P</strain>
    </source>
</reference>
<dbReference type="SUPFAM" id="SSF55781">
    <property type="entry name" value="GAF domain-like"/>
    <property type="match status" value="1"/>
</dbReference>
<feature type="domain" description="GGDEF" evidence="3">
    <location>
        <begin position="519"/>
        <end position="688"/>
    </location>
</feature>
<dbReference type="SUPFAM" id="SSF55073">
    <property type="entry name" value="Nucleotide cyclase"/>
    <property type="match status" value="1"/>
</dbReference>
<dbReference type="InterPro" id="IPR019734">
    <property type="entry name" value="TPR_rpt"/>
</dbReference>
<evidence type="ECO:0000256" key="1">
    <source>
        <dbReference type="ARBA" id="ARBA00022737"/>
    </source>
</evidence>
<dbReference type="RefSeq" id="WP_149568612.1">
    <property type="nucleotide sequence ID" value="NZ_CP035807.1"/>
</dbReference>
<sequence length="698" mass="80979">MENKKTVNKVINTPVETITLGFIEDAIKLTHSTFIKEKIAYNFIKKGWVDLETLLYSKALKSFNRALKIFLKKEDLDGYLLSCHGIASIYKECKQFNKALEIYFKILAKLQSKDSELRFITLKDIANTYYSWGAYNETIKYLKIALEIIKNEEMVYRKIYIHYNLGRTYKKLEKFNTAQESLFMTLTLCDANGINYKISETLTELGNIFRKTKNYPRSESFHIRALQYAKSSRDYSAHIDILLNLGGLMLHLGNYEKCLQFVNSALEEIDQIEQKYSKVLKGYHYIYMAYKFLGEVEESIKYLQKSIILKEEEIERVNKLQYELLQIDLKFSIKPESFIITNIYNNELNTKQSIYKENNLKELTAAIYTGIKNILNFSNLSLYTYKDNRKILLQTTIMKDGNYTQKEIEALGTLASVVIDEDREIILYDRDTANEDFKVTKNRLTRGMNSFIIIPIKRGKLIVGAVSIEDEDKNKYTQFDLNSLKTISAYISLTIENMRIKEEVDSFNELLDHDTIIIESRDIEKQKLHKDRESGLPYKPLFIELLSQAIKGTKRDKGKIALLTIIIDLEFDNQGTFLSEDLIIGEHTIQERLKSILRSEDILGRESDDTYLLSIKMESIRGCRIVAKKIVSELKKPIFTENQKIQPRVKIGITIYPDNSLNISDLLDKSKKCATKIPKDNLVGFEFSEGIHNITSID</sequence>
<dbReference type="InterPro" id="IPR029016">
    <property type="entry name" value="GAF-like_dom_sf"/>
</dbReference>
<proteinExistence type="predicted"/>
<dbReference type="SMART" id="SM00028">
    <property type="entry name" value="TPR"/>
    <property type="match status" value="6"/>
</dbReference>
<dbReference type="Pfam" id="PF13181">
    <property type="entry name" value="TPR_8"/>
    <property type="match status" value="1"/>
</dbReference>
<gene>
    <name evidence="4" type="ORF">EW093_11850</name>
</gene>
<dbReference type="SUPFAM" id="SSF48452">
    <property type="entry name" value="TPR-like"/>
    <property type="match status" value="2"/>
</dbReference>
<evidence type="ECO:0000313" key="4">
    <source>
        <dbReference type="EMBL" id="QEN05374.1"/>
    </source>
</evidence>
<dbReference type="InterPro" id="IPR000160">
    <property type="entry name" value="GGDEF_dom"/>
</dbReference>
<dbReference type="InterPro" id="IPR011990">
    <property type="entry name" value="TPR-like_helical_dom_sf"/>
</dbReference>
<dbReference type="Proteomes" id="UP000323824">
    <property type="component" value="Chromosome"/>
</dbReference>
<dbReference type="Gene3D" id="1.25.40.10">
    <property type="entry name" value="Tetratricopeptide repeat domain"/>
    <property type="match status" value="2"/>
</dbReference>
<dbReference type="InterPro" id="IPR003018">
    <property type="entry name" value="GAF"/>
</dbReference>
<dbReference type="KEGG" id="sper:EW093_11850"/>
<dbReference type="OrthoDB" id="305498at2"/>
<keyword evidence="2" id="KW-0802">TPR repeat</keyword>
<dbReference type="InterPro" id="IPR043128">
    <property type="entry name" value="Rev_trsase/Diguanyl_cyclase"/>
</dbReference>
<dbReference type="Gene3D" id="3.30.70.270">
    <property type="match status" value="1"/>
</dbReference>
<reference evidence="4 5" key="2">
    <citation type="submission" date="2019-09" db="EMBL/GenBank/DDBJ databases">
        <title>Complete Genome Sequence and Methylome Analysis of free living Spirochaetas.</title>
        <authorList>
            <person name="Leshcheva N."/>
            <person name="Mikheeva N."/>
        </authorList>
    </citation>
    <scope>NUCLEOTIDE SEQUENCE [LARGE SCALE GENOMIC DNA]</scope>
    <source>
        <strain evidence="4 5">P</strain>
    </source>
</reference>
<dbReference type="PANTHER" id="PTHR45641:SF19">
    <property type="entry name" value="NEPHROCYSTIN-3"/>
    <property type="match status" value="1"/>
</dbReference>
<dbReference type="Gene3D" id="3.30.450.40">
    <property type="match status" value="1"/>
</dbReference>
<accession>A0A5C1QFG4</accession>
<dbReference type="Pfam" id="PF00990">
    <property type="entry name" value="GGDEF"/>
    <property type="match status" value="1"/>
</dbReference>
<evidence type="ECO:0000259" key="3">
    <source>
        <dbReference type="SMART" id="SM00267"/>
    </source>
</evidence>
<dbReference type="PANTHER" id="PTHR45641">
    <property type="entry name" value="TETRATRICOPEPTIDE REPEAT PROTEIN (AFU_ORTHOLOGUE AFUA_6G03870)"/>
    <property type="match status" value="1"/>
</dbReference>